<evidence type="ECO:0000313" key="2">
    <source>
        <dbReference type="Proteomes" id="UP000251402"/>
    </source>
</evidence>
<dbReference type="KEGG" id="mrub:DEO27_017025"/>
<protein>
    <submittedName>
        <fullName evidence="1">Uncharacterized protein</fullName>
    </submittedName>
</protein>
<gene>
    <name evidence="1" type="ORF">DEO27_017025</name>
</gene>
<dbReference type="PROSITE" id="PS51257">
    <property type="entry name" value="PROKAR_LIPOPROTEIN"/>
    <property type="match status" value="1"/>
</dbReference>
<name>A0A5C1I0H3_9SPHI</name>
<proteinExistence type="predicted"/>
<organism evidence="1 2">
    <name type="scientific">Mucilaginibacter rubeus</name>
    <dbReference type="NCBI Taxonomy" id="2027860"/>
    <lineage>
        <taxon>Bacteria</taxon>
        <taxon>Pseudomonadati</taxon>
        <taxon>Bacteroidota</taxon>
        <taxon>Sphingobacteriia</taxon>
        <taxon>Sphingobacteriales</taxon>
        <taxon>Sphingobacteriaceae</taxon>
        <taxon>Mucilaginibacter</taxon>
    </lineage>
</organism>
<dbReference type="RefSeq" id="WP_112567732.1">
    <property type="nucleotide sequence ID" value="NZ_CP043450.1"/>
</dbReference>
<evidence type="ECO:0000313" key="1">
    <source>
        <dbReference type="EMBL" id="QEM11657.1"/>
    </source>
</evidence>
<sequence length="254" mass="28377">MNLKLVFCLLGIAALASSCSDHVYAPALHRSDIAYLPKPVSADTSKSATYITAGITYDTNINPADNLTSGQFNLSHANTFDHVNLAYGAFGVLGSYHNGELQPGDPYYFQDKFFGAGGLRLSGDYFIKGRNVDFRIIGFEAVYSHEFGDYARFRKTVTNQPNFFTDTRTDLFTLGGTTEVVFHAGYNAEKKFGFRVFAGGTFGPDNIYRNKNSNYTYSSLNHGIVTVAYFMQLKRYVLIAEGGYYFQFRLGYQF</sequence>
<reference evidence="1" key="1">
    <citation type="submission" date="2019-08" db="EMBL/GenBank/DDBJ databases">
        <title>Comparative genome analysis confer to the adaptation heavy metal polluted environment.</title>
        <authorList>
            <person name="Li Y."/>
        </authorList>
    </citation>
    <scope>NUCLEOTIDE SEQUENCE [LARGE SCALE GENOMIC DNA]</scope>
    <source>
        <strain evidence="1">P1</strain>
    </source>
</reference>
<dbReference type="EMBL" id="CP043450">
    <property type="protein sequence ID" value="QEM11657.1"/>
    <property type="molecule type" value="Genomic_DNA"/>
</dbReference>
<keyword evidence="2" id="KW-1185">Reference proteome</keyword>
<accession>A0A5C1I0H3</accession>
<dbReference type="AlphaFoldDB" id="A0A5C1I0H3"/>
<dbReference type="OrthoDB" id="792799at2"/>
<dbReference type="Proteomes" id="UP000251402">
    <property type="component" value="Chromosome"/>
</dbReference>